<evidence type="ECO:0000313" key="1">
    <source>
        <dbReference type="EMBL" id="QHT82966.1"/>
    </source>
</evidence>
<organism evidence="1">
    <name type="scientific">viral metagenome</name>
    <dbReference type="NCBI Taxonomy" id="1070528"/>
    <lineage>
        <taxon>unclassified sequences</taxon>
        <taxon>metagenomes</taxon>
        <taxon>organismal metagenomes</taxon>
    </lineage>
</organism>
<name>A0A6C0HS48_9ZZZZ</name>
<accession>A0A6C0HS48</accession>
<sequence>MTTIASTRFNAKTWQENCSHREREKFPGCIYCAPTPLSQKIQANSIVFVVEMNNSRNKIEGIGVIKNIPNYNFTRRDRFYEDSNYNAYVYKGGYRLGRNELKQSNSRIVKALDNILFKGKSHLKRGSGIKTIPEKLLKHDLFAGMNLEKELKDIFVTHFQKEIAEKKELKKEHHDQQNVPISI</sequence>
<dbReference type="AlphaFoldDB" id="A0A6C0HS48"/>
<reference evidence="1" key="1">
    <citation type="journal article" date="2020" name="Nature">
        <title>Giant virus diversity and host interactions through global metagenomics.</title>
        <authorList>
            <person name="Schulz F."/>
            <person name="Roux S."/>
            <person name="Paez-Espino D."/>
            <person name="Jungbluth S."/>
            <person name="Walsh D.A."/>
            <person name="Denef V.J."/>
            <person name="McMahon K.D."/>
            <person name="Konstantinidis K.T."/>
            <person name="Eloe-Fadrosh E.A."/>
            <person name="Kyrpides N.C."/>
            <person name="Woyke T."/>
        </authorList>
    </citation>
    <scope>NUCLEOTIDE SEQUENCE</scope>
    <source>
        <strain evidence="1">GVMAG-M-3300023184-165</strain>
    </source>
</reference>
<dbReference type="EMBL" id="MN740005">
    <property type="protein sequence ID" value="QHT82966.1"/>
    <property type="molecule type" value="Genomic_DNA"/>
</dbReference>
<protein>
    <submittedName>
        <fullName evidence="1">Uncharacterized protein</fullName>
    </submittedName>
</protein>
<proteinExistence type="predicted"/>